<dbReference type="OrthoDB" id="6136861at2759"/>
<organism evidence="4 5">
    <name type="scientific">Mytilus coruscus</name>
    <name type="common">Sea mussel</name>
    <dbReference type="NCBI Taxonomy" id="42192"/>
    <lineage>
        <taxon>Eukaryota</taxon>
        <taxon>Metazoa</taxon>
        <taxon>Spiralia</taxon>
        <taxon>Lophotrochozoa</taxon>
        <taxon>Mollusca</taxon>
        <taxon>Bivalvia</taxon>
        <taxon>Autobranchia</taxon>
        <taxon>Pteriomorphia</taxon>
        <taxon>Mytilida</taxon>
        <taxon>Mytiloidea</taxon>
        <taxon>Mytilidae</taxon>
        <taxon>Mytilinae</taxon>
        <taxon>Mytilus</taxon>
    </lineage>
</organism>
<reference evidence="4 5" key="1">
    <citation type="submission" date="2020-06" db="EMBL/GenBank/DDBJ databases">
        <authorList>
            <person name="Li R."/>
            <person name="Bekaert M."/>
        </authorList>
    </citation>
    <scope>NUCLEOTIDE SEQUENCE [LARGE SCALE GENOMIC DNA]</scope>
    <source>
        <strain evidence="5">wild</strain>
    </source>
</reference>
<dbReference type="GO" id="GO:0008270">
    <property type="term" value="F:zinc ion binding"/>
    <property type="evidence" value="ECO:0007669"/>
    <property type="project" value="UniProtKB-KW"/>
</dbReference>
<evidence type="ECO:0000313" key="4">
    <source>
        <dbReference type="EMBL" id="CAC5402362.1"/>
    </source>
</evidence>
<proteinExistence type="predicted"/>
<evidence type="ECO:0000256" key="2">
    <source>
        <dbReference type="SAM" id="MobiDB-lite"/>
    </source>
</evidence>
<feature type="region of interest" description="Disordered" evidence="2">
    <location>
        <begin position="186"/>
        <end position="218"/>
    </location>
</feature>
<keyword evidence="1" id="KW-0863">Zinc-finger</keyword>
<evidence type="ECO:0000259" key="3">
    <source>
        <dbReference type="PROSITE" id="PS50158"/>
    </source>
</evidence>
<dbReference type="PROSITE" id="PS50158">
    <property type="entry name" value="ZF_CCHC"/>
    <property type="match status" value="1"/>
</dbReference>
<dbReference type="Gene3D" id="4.10.60.10">
    <property type="entry name" value="Zinc finger, CCHC-type"/>
    <property type="match status" value="1"/>
</dbReference>
<sequence length="396" mass="45112">MSDFEKLLDSDHESLPGPSIHSLPDGSSAHHTGNNDLVDTFSLFKTYLDGKIATFHKDLAVGNENFGTKLKQEVSVKLNGEGNQIQFNFNCEIMADLVTLQKRIPDEDAACLKLVSGAILKVKKRNKLIRIADKSPAGWKTVREYESDDLTSDSEDEKRIRSAESRAIRSIKEKKRPHPYRTVTATVSAPPAPMPNQHNVRQNNYQQPPFRTSRRREPSSHDICYNCNQLGHWRTQCTLFSTNQLSQGHQDNRVNDKYFYTTFLDESNLYGQFELFLSYANYFDNIDISSVAKGVKYSLRKHIQFWKHIGANEFINTIKHGYVIPFLQTPTSMSFKNNKSANFHSKFVNEAISELLNIGCVIETPFQPFVVNPLSVQSSGKKRLILDLSELNVFIK</sequence>
<evidence type="ECO:0000256" key="1">
    <source>
        <dbReference type="PROSITE-ProRule" id="PRU00047"/>
    </source>
</evidence>
<dbReference type="GO" id="GO:0003676">
    <property type="term" value="F:nucleic acid binding"/>
    <property type="evidence" value="ECO:0007669"/>
    <property type="project" value="InterPro"/>
</dbReference>
<dbReference type="AlphaFoldDB" id="A0A6J8D517"/>
<keyword evidence="5" id="KW-1185">Reference proteome</keyword>
<feature type="domain" description="CCHC-type" evidence="3">
    <location>
        <begin position="224"/>
        <end position="237"/>
    </location>
</feature>
<dbReference type="SMART" id="SM00343">
    <property type="entry name" value="ZnF_C2HC"/>
    <property type="match status" value="1"/>
</dbReference>
<dbReference type="InterPro" id="IPR036875">
    <property type="entry name" value="Znf_CCHC_sf"/>
</dbReference>
<feature type="compositionally biased region" description="Basic and acidic residues" evidence="2">
    <location>
        <begin position="156"/>
        <end position="166"/>
    </location>
</feature>
<dbReference type="Proteomes" id="UP000507470">
    <property type="component" value="Unassembled WGS sequence"/>
</dbReference>
<dbReference type="InterPro" id="IPR001878">
    <property type="entry name" value="Znf_CCHC"/>
</dbReference>
<name>A0A6J8D517_MYTCO</name>
<keyword evidence="1" id="KW-0862">Zinc</keyword>
<feature type="region of interest" description="Disordered" evidence="2">
    <location>
        <begin position="146"/>
        <end position="166"/>
    </location>
</feature>
<dbReference type="EMBL" id="CACVKT020006490">
    <property type="protein sequence ID" value="CAC5402362.1"/>
    <property type="molecule type" value="Genomic_DNA"/>
</dbReference>
<evidence type="ECO:0000313" key="5">
    <source>
        <dbReference type="Proteomes" id="UP000507470"/>
    </source>
</evidence>
<feature type="compositionally biased region" description="Acidic residues" evidence="2">
    <location>
        <begin position="146"/>
        <end position="155"/>
    </location>
</feature>
<protein>
    <recommendedName>
        <fullName evidence="3">CCHC-type domain-containing protein</fullName>
    </recommendedName>
</protein>
<keyword evidence="1" id="KW-0479">Metal-binding</keyword>
<feature type="region of interest" description="Disordered" evidence="2">
    <location>
        <begin position="1"/>
        <end position="28"/>
    </location>
</feature>
<feature type="compositionally biased region" description="Polar residues" evidence="2">
    <location>
        <begin position="196"/>
        <end position="210"/>
    </location>
</feature>
<accession>A0A6J8D517</accession>
<dbReference type="SUPFAM" id="SSF57756">
    <property type="entry name" value="Retrovirus zinc finger-like domains"/>
    <property type="match status" value="1"/>
</dbReference>
<gene>
    <name evidence="4" type="ORF">MCOR_36319</name>
</gene>
<feature type="compositionally biased region" description="Basic and acidic residues" evidence="2">
    <location>
        <begin position="1"/>
        <end position="14"/>
    </location>
</feature>
<dbReference type="Pfam" id="PF00098">
    <property type="entry name" value="zf-CCHC"/>
    <property type="match status" value="1"/>
</dbReference>